<dbReference type="PRINTS" id="PR00409">
    <property type="entry name" value="PHDIOXRDTASE"/>
</dbReference>
<evidence type="ECO:0000313" key="10">
    <source>
        <dbReference type="EMBL" id="QRG08395.1"/>
    </source>
</evidence>
<dbReference type="InterPro" id="IPR017927">
    <property type="entry name" value="FAD-bd_FR_type"/>
</dbReference>
<keyword evidence="1" id="KW-0285">Flavoprotein</keyword>
<dbReference type="RefSeq" id="WP_203195303.1">
    <property type="nucleotide sequence ID" value="NZ_CP063362.1"/>
</dbReference>
<keyword evidence="4" id="KW-0560">Oxidoreductase</keyword>
<keyword evidence="6" id="KW-0411">Iron-sulfur</keyword>
<organism evidence="10 11">
    <name type="scientific">Xanthobacter dioxanivorans</name>
    <dbReference type="NCBI Taxonomy" id="2528964"/>
    <lineage>
        <taxon>Bacteria</taxon>
        <taxon>Pseudomonadati</taxon>
        <taxon>Pseudomonadota</taxon>
        <taxon>Alphaproteobacteria</taxon>
        <taxon>Hyphomicrobiales</taxon>
        <taxon>Xanthobacteraceae</taxon>
        <taxon>Xanthobacter</taxon>
    </lineage>
</organism>
<dbReference type="InterPro" id="IPR050415">
    <property type="entry name" value="MRET"/>
</dbReference>
<sequence>METMSVKVRSIREDAIGIRVFELAAADSHALPAAAPGDHIDVHITEDLVRQYSICNPGCDTHYVIGIKRVEPSRGGSEAMHQVVREGDVLRIGRPRSNFRLNDDGRPKLLIAGGIGITPILSMATALAARNAPFRLHYFAQSPEHAAFRRQLARSELAPHARLRLRLAGGALERAVSLLTESRQADEEIYLCGPAPFMALVQQSALDHGWPAAAIRTEYFAAAPAAPAASAPFTLRLQRSGLSTEVASHETILAALRRLGLPVRTSCEQGICGTCEARVLSGTPEHRDSYLSEEESRSGRKICVCVSRSKGRELVLDL</sequence>
<feature type="domain" description="2Fe-2S ferredoxin-type" evidence="8">
    <location>
        <begin position="231"/>
        <end position="318"/>
    </location>
</feature>
<dbReference type="EMBL" id="CP063362">
    <property type="protein sequence ID" value="QRG08395.1"/>
    <property type="molecule type" value="Genomic_DNA"/>
</dbReference>
<dbReference type="InterPro" id="IPR036010">
    <property type="entry name" value="2Fe-2S_ferredoxin-like_sf"/>
</dbReference>
<dbReference type="Gene3D" id="3.10.20.30">
    <property type="match status" value="1"/>
</dbReference>
<keyword evidence="7" id="KW-0472">Membrane</keyword>
<dbReference type="Gene3D" id="2.40.30.10">
    <property type="entry name" value="Translation factors"/>
    <property type="match status" value="1"/>
</dbReference>
<dbReference type="PANTHER" id="PTHR47354:SF1">
    <property type="entry name" value="CARNITINE MONOOXYGENASE REDUCTASE SUBUNIT"/>
    <property type="match status" value="1"/>
</dbReference>
<feature type="domain" description="FAD-binding FR-type" evidence="9">
    <location>
        <begin position="1"/>
        <end position="102"/>
    </location>
</feature>
<dbReference type="SUPFAM" id="SSF54292">
    <property type="entry name" value="2Fe-2S ferredoxin-like"/>
    <property type="match status" value="1"/>
</dbReference>
<keyword evidence="5" id="KW-0408">Iron</keyword>
<evidence type="ECO:0000259" key="9">
    <source>
        <dbReference type="PROSITE" id="PS51384"/>
    </source>
</evidence>
<dbReference type="SUPFAM" id="SSF63380">
    <property type="entry name" value="Riboflavin synthase domain-like"/>
    <property type="match status" value="1"/>
</dbReference>
<evidence type="ECO:0000256" key="5">
    <source>
        <dbReference type="ARBA" id="ARBA00023004"/>
    </source>
</evidence>
<dbReference type="InterPro" id="IPR017938">
    <property type="entry name" value="Riboflavin_synthase-like_b-brl"/>
</dbReference>
<evidence type="ECO:0000259" key="8">
    <source>
        <dbReference type="PROSITE" id="PS51085"/>
    </source>
</evidence>
<evidence type="ECO:0000256" key="2">
    <source>
        <dbReference type="ARBA" id="ARBA00022714"/>
    </source>
</evidence>
<dbReference type="SUPFAM" id="SSF52343">
    <property type="entry name" value="Ferredoxin reductase-like, C-terminal NADP-linked domain"/>
    <property type="match status" value="1"/>
</dbReference>
<dbReference type="Gene3D" id="3.40.50.80">
    <property type="entry name" value="Nucleotide-binding domain of ferredoxin-NADP reductase (FNR) module"/>
    <property type="match status" value="1"/>
</dbReference>
<dbReference type="Proteomes" id="UP000596427">
    <property type="component" value="Chromosome"/>
</dbReference>
<keyword evidence="3" id="KW-0479">Metal-binding</keyword>
<dbReference type="InterPro" id="IPR001041">
    <property type="entry name" value="2Fe-2S_ferredoxin-type"/>
</dbReference>
<protein>
    <submittedName>
        <fullName evidence="10">Oxidoreductase</fullName>
    </submittedName>
</protein>
<dbReference type="InterPro" id="IPR012675">
    <property type="entry name" value="Beta-grasp_dom_sf"/>
</dbReference>
<keyword evidence="7" id="KW-1133">Transmembrane helix</keyword>
<evidence type="ECO:0000256" key="4">
    <source>
        <dbReference type="ARBA" id="ARBA00023002"/>
    </source>
</evidence>
<accession>A0A974SK32</accession>
<keyword evidence="2" id="KW-0001">2Fe-2S</keyword>
<dbReference type="PANTHER" id="PTHR47354">
    <property type="entry name" value="NADH OXIDOREDUCTASE HCR"/>
    <property type="match status" value="1"/>
</dbReference>
<dbReference type="CDD" id="cd00207">
    <property type="entry name" value="fer2"/>
    <property type="match status" value="1"/>
</dbReference>
<evidence type="ECO:0000256" key="3">
    <source>
        <dbReference type="ARBA" id="ARBA00022723"/>
    </source>
</evidence>
<dbReference type="PROSITE" id="PS51085">
    <property type="entry name" value="2FE2S_FER_2"/>
    <property type="match status" value="1"/>
</dbReference>
<dbReference type="PROSITE" id="PS00197">
    <property type="entry name" value="2FE2S_FER_1"/>
    <property type="match status" value="1"/>
</dbReference>
<reference evidence="10 11" key="1">
    <citation type="submission" date="2020-10" db="EMBL/GenBank/DDBJ databases">
        <title>Degradation of 1,4-Dioxane by Xanthobacter sp. YN2, via a Novel Group-2 Soluble Di-Iron Monooxygenase.</title>
        <authorList>
            <person name="Ma F."/>
            <person name="Wang Y."/>
            <person name="Yang J."/>
            <person name="Guo H."/>
            <person name="Su D."/>
            <person name="Yu L."/>
        </authorList>
    </citation>
    <scope>NUCLEOTIDE SEQUENCE [LARGE SCALE GENOMIC DNA]</scope>
    <source>
        <strain evidence="10 11">YN2</strain>
    </source>
</reference>
<proteinExistence type="predicted"/>
<feature type="transmembrane region" description="Helical" evidence="7">
    <location>
        <begin position="109"/>
        <end position="129"/>
    </location>
</feature>
<gene>
    <name evidence="10" type="ORF">EZH22_08935</name>
</gene>
<dbReference type="InterPro" id="IPR006058">
    <property type="entry name" value="2Fe2S_fd_BS"/>
</dbReference>
<dbReference type="CDD" id="cd06185">
    <property type="entry name" value="PDR_like"/>
    <property type="match status" value="1"/>
</dbReference>
<dbReference type="GO" id="GO:0051537">
    <property type="term" value="F:2 iron, 2 sulfur cluster binding"/>
    <property type="evidence" value="ECO:0007669"/>
    <property type="project" value="UniProtKB-KW"/>
</dbReference>
<keyword evidence="7" id="KW-0812">Transmembrane</keyword>
<evidence type="ECO:0000256" key="6">
    <source>
        <dbReference type="ARBA" id="ARBA00023014"/>
    </source>
</evidence>
<evidence type="ECO:0000313" key="11">
    <source>
        <dbReference type="Proteomes" id="UP000596427"/>
    </source>
</evidence>
<dbReference type="GO" id="GO:0046872">
    <property type="term" value="F:metal ion binding"/>
    <property type="evidence" value="ECO:0007669"/>
    <property type="project" value="UniProtKB-KW"/>
</dbReference>
<dbReference type="PROSITE" id="PS51384">
    <property type="entry name" value="FAD_FR"/>
    <property type="match status" value="1"/>
</dbReference>
<evidence type="ECO:0000256" key="7">
    <source>
        <dbReference type="SAM" id="Phobius"/>
    </source>
</evidence>
<dbReference type="GO" id="GO:0016491">
    <property type="term" value="F:oxidoreductase activity"/>
    <property type="evidence" value="ECO:0007669"/>
    <property type="project" value="UniProtKB-KW"/>
</dbReference>
<keyword evidence="11" id="KW-1185">Reference proteome</keyword>
<evidence type="ECO:0000256" key="1">
    <source>
        <dbReference type="ARBA" id="ARBA00022630"/>
    </source>
</evidence>
<dbReference type="Pfam" id="PF00111">
    <property type="entry name" value="Fer2"/>
    <property type="match status" value="1"/>
</dbReference>
<dbReference type="KEGG" id="xdi:EZH22_08935"/>
<name>A0A974SK32_9HYPH</name>
<dbReference type="InterPro" id="IPR039261">
    <property type="entry name" value="FNR_nucleotide-bd"/>
</dbReference>
<dbReference type="AlphaFoldDB" id="A0A974SK32"/>